<dbReference type="EMBL" id="JBJQOH010000007">
    <property type="protein sequence ID" value="KAL3679251.1"/>
    <property type="molecule type" value="Genomic_DNA"/>
</dbReference>
<feature type="region of interest" description="Disordered" evidence="1">
    <location>
        <begin position="91"/>
        <end position="114"/>
    </location>
</feature>
<reference evidence="2 3" key="1">
    <citation type="submission" date="2024-09" db="EMBL/GenBank/DDBJ databases">
        <title>Chromosome-scale assembly of Riccia sorocarpa.</title>
        <authorList>
            <person name="Paukszto L."/>
        </authorList>
    </citation>
    <scope>NUCLEOTIDE SEQUENCE [LARGE SCALE GENOMIC DNA]</scope>
    <source>
        <strain evidence="2">LP-2024</strain>
        <tissue evidence="2">Aerial parts of the thallus</tissue>
    </source>
</reference>
<proteinExistence type="predicted"/>
<accession>A0ABD3GKQ3</accession>
<dbReference type="AlphaFoldDB" id="A0ABD3GKQ3"/>
<evidence type="ECO:0000313" key="3">
    <source>
        <dbReference type="Proteomes" id="UP001633002"/>
    </source>
</evidence>
<comment type="caution">
    <text evidence="2">The sequence shown here is derived from an EMBL/GenBank/DDBJ whole genome shotgun (WGS) entry which is preliminary data.</text>
</comment>
<evidence type="ECO:0000313" key="2">
    <source>
        <dbReference type="EMBL" id="KAL3679251.1"/>
    </source>
</evidence>
<name>A0ABD3GKQ3_9MARC</name>
<dbReference type="Proteomes" id="UP001633002">
    <property type="component" value="Unassembled WGS sequence"/>
</dbReference>
<keyword evidence="3" id="KW-1185">Reference proteome</keyword>
<evidence type="ECO:0000256" key="1">
    <source>
        <dbReference type="SAM" id="MobiDB-lite"/>
    </source>
</evidence>
<gene>
    <name evidence="2" type="ORF">R1sor_022207</name>
</gene>
<protein>
    <submittedName>
        <fullName evidence="2">Uncharacterized protein</fullName>
    </submittedName>
</protein>
<organism evidence="2 3">
    <name type="scientific">Riccia sorocarpa</name>
    <dbReference type="NCBI Taxonomy" id="122646"/>
    <lineage>
        <taxon>Eukaryota</taxon>
        <taxon>Viridiplantae</taxon>
        <taxon>Streptophyta</taxon>
        <taxon>Embryophyta</taxon>
        <taxon>Marchantiophyta</taxon>
        <taxon>Marchantiopsida</taxon>
        <taxon>Marchantiidae</taxon>
        <taxon>Marchantiales</taxon>
        <taxon>Ricciaceae</taxon>
        <taxon>Riccia</taxon>
    </lineage>
</organism>
<sequence>MCSVLTAQKGLIIGSSFCGTSRASATHGLVPIFSLNLPKRLTDGGGACRHSGPLISAGSVLANSTSIGGRGGFAAGQLILRAVRLRSDVTTGPFAGDGQRHTRKGDRNGVRSSAFRADDSDTTRVLRPLGREGDCSAAGSSGIEASTISRRRVRGGLPGRSQGMMDTFVVNSTLRVVGAESEAGTTNSVCFWRLPVVTKAVHASSVYSMLYLKQWVFLHRATGI</sequence>